<evidence type="ECO:0008006" key="3">
    <source>
        <dbReference type="Google" id="ProtNLM"/>
    </source>
</evidence>
<dbReference type="Pfam" id="PF03133">
    <property type="entry name" value="TTL"/>
    <property type="match status" value="1"/>
</dbReference>
<dbReference type="InterPro" id="IPR027746">
    <property type="entry name" value="TTL"/>
</dbReference>
<dbReference type="Proteomes" id="UP000242287">
    <property type="component" value="Unassembled WGS sequence"/>
</dbReference>
<dbReference type="Gene3D" id="3.30.470.20">
    <property type="entry name" value="ATP-grasp fold, B domain"/>
    <property type="match status" value="1"/>
</dbReference>
<sequence length="445" mass="50604">MLLCSVTWPTAPFTNTLVLKALSALSIPFSVVSSIPESIGDDTKLLQWSTYDLIDHQLTHLHRDRCLSSSYIIRKAIIRKHFLSHSIRSYVTKVPTSPLADACPKTYEIDVAFADELDELWADELWDLAEHLNEHRTWWILKPGMADRGMGIRLFNNQDTLRYIFEEFEEGDSDHESNDESITDRNGTAVLTSQLRHFVIQEYLTNPLLFGATESTYETQSSLGNLQGRKFHLRAYCVARGALEVYLYDRILALFSAVPFQMPDTEVSNTTSSIDLTPHLTNTSLQTHRGDEGVRLLEELIGCRILSSERKNNYVFFTESDVESIMNQMCSILREVFKAALQAPIHFQALPNVYELFGVDFLVVHNHMGLPNDPPYRVKLLELNAEPAIELTGPRLSWILEDLFYSIGKVCVGPFFGEEVIEGWTVGETKNHLIKCLEERIVGIS</sequence>
<accession>A0A2A9P1Q5</accession>
<name>A0A2A9P1Q5_9AGAR</name>
<dbReference type="SUPFAM" id="SSF56059">
    <property type="entry name" value="Glutathione synthetase ATP-binding domain-like"/>
    <property type="match status" value="1"/>
</dbReference>
<proteinExistence type="predicted"/>
<dbReference type="AlphaFoldDB" id="A0A2A9P1Q5"/>
<dbReference type="PANTHER" id="PTHR47551">
    <property type="entry name" value="TUBULIN--TYROSINE LIGASE PBY1-RELATED"/>
    <property type="match status" value="1"/>
</dbReference>
<dbReference type="GO" id="GO:0000932">
    <property type="term" value="C:P-body"/>
    <property type="evidence" value="ECO:0007669"/>
    <property type="project" value="TreeGrafter"/>
</dbReference>
<organism evidence="1 2">
    <name type="scientific">Amanita thiersii Skay4041</name>
    <dbReference type="NCBI Taxonomy" id="703135"/>
    <lineage>
        <taxon>Eukaryota</taxon>
        <taxon>Fungi</taxon>
        <taxon>Dikarya</taxon>
        <taxon>Basidiomycota</taxon>
        <taxon>Agaricomycotina</taxon>
        <taxon>Agaricomycetes</taxon>
        <taxon>Agaricomycetidae</taxon>
        <taxon>Agaricales</taxon>
        <taxon>Pluteineae</taxon>
        <taxon>Amanitaceae</taxon>
        <taxon>Amanita</taxon>
    </lineage>
</organism>
<dbReference type="PROSITE" id="PS51221">
    <property type="entry name" value="TTL"/>
    <property type="match status" value="1"/>
</dbReference>
<keyword evidence="2" id="KW-1185">Reference proteome</keyword>
<dbReference type="PANTHER" id="PTHR47551:SF1">
    <property type="entry name" value="TUBULIN--TYROSINE LIGASE PBY1-RELATED"/>
    <property type="match status" value="1"/>
</dbReference>
<evidence type="ECO:0000313" key="2">
    <source>
        <dbReference type="Proteomes" id="UP000242287"/>
    </source>
</evidence>
<dbReference type="EMBL" id="KZ301969">
    <property type="protein sequence ID" value="PFH54622.1"/>
    <property type="molecule type" value="Genomic_DNA"/>
</dbReference>
<dbReference type="STRING" id="703135.A0A2A9P1Q5"/>
<evidence type="ECO:0000313" key="1">
    <source>
        <dbReference type="EMBL" id="PFH54622.1"/>
    </source>
</evidence>
<gene>
    <name evidence="1" type="ORF">AMATHDRAFT_185316</name>
</gene>
<reference evidence="1 2" key="1">
    <citation type="submission" date="2014-02" db="EMBL/GenBank/DDBJ databases">
        <title>Transposable element dynamics among asymbiotic and ectomycorrhizal Amanita fungi.</title>
        <authorList>
            <consortium name="DOE Joint Genome Institute"/>
            <person name="Hess J."/>
            <person name="Skrede I."/>
            <person name="Wolfe B."/>
            <person name="LaButti K."/>
            <person name="Ohm R.A."/>
            <person name="Grigoriev I.V."/>
            <person name="Pringle A."/>
        </authorList>
    </citation>
    <scope>NUCLEOTIDE SEQUENCE [LARGE SCALE GENOMIC DNA]</scope>
    <source>
        <strain evidence="1 2">SKay4041</strain>
    </source>
</reference>
<protein>
    <recommendedName>
        <fullName evidence="3">Tubulin-tyrosine ligase</fullName>
    </recommendedName>
</protein>
<dbReference type="InterPro" id="IPR004344">
    <property type="entry name" value="TTL/TTLL_fam"/>
</dbReference>
<dbReference type="OrthoDB" id="202825at2759"/>